<dbReference type="InterPro" id="IPR008929">
    <property type="entry name" value="Chondroitin_lyas"/>
</dbReference>
<dbReference type="GO" id="GO:0016829">
    <property type="term" value="F:lyase activity"/>
    <property type="evidence" value="ECO:0007669"/>
    <property type="project" value="UniProtKB-KW"/>
</dbReference>
<dbReference type="Gene3D" id="2.70.98.70">
    <property type="match status" value="1"/>
</dbReference>
<evidence type="ECO:0000313" key="6">
    <source>
        <dbReference type="EMBL" id="RGX10645.1"/>
    </source>
</evidence>
<dbReference type="PANTHER" id="PTHR39210:SF1">
    <property type="entry name" value="HEPARIN-SULFATE LYASE"/>
    <property type="match status" value="1"/>
</dbReference>
<dbReference type="PANTHER" id="PTHR39210">
    <property type="entry name" value="HEPARIN-SULFATE LYASE"/>
    <property type="match status" value="1"/>
</dbReference>
<protein>
    <submittedName>
        <fullName evidence="6">DUF4962 domain-containing protein</fullName>
    </submittedName>
</protein>
<dbReference type="GO" id="GO:0042597">
    <property type="term" value="C:periplasmic space"/>
    <property type="evidence" value="ECO:0007669"/>
    <property type="project" value="UniProtKB-SubCell"/>
</dbReference>
<evidence type="ECO:0000313" key="7">
    <source>
        <dbReference type="Proteomes" id="UP000286031"/>
    </source>
</evidence>
<keyword evidence="4" id="KW-0456">Lyase</keyword>
<dbReference type="Gene3D" id="1.50.10.100">
    <property type="entry name" value="Chondroitin AC/alginate lyase"/>
    <property type="match status" value="1"/>
</dbReference>
<dbReference type="EMBL" id="QSBI01000009">
    <property type="protein sequence ID" value="RGX10645.1"/>
    <property type="molecule type" value="Genomic_DNA"/>
</dbReference>
<feature type="domain" description="Heparinase II/III-like C-terminal" evidence="5">
    <location>
        <begin position="383"/>
        <end position="561"/>
    </location>
</feature>
<evidence type="ECO:0000259" key="5">
    <source>
        <dbReference type="Pfam" id="PF07940"/>
    </source>
</evidence>
<keyword evidence="2" id="KW-0732">Signal</keyword>
<sequence length="652" mass="75243">MLMRQYIISLLGIICSLLPLGSKAQTLSTPMGVPEYPVEHITLTSIEQYPAIIVRAQDYEMLRRNFEQLPDDSNAKRNKIVRAWFSDNENDREAATREFIRYWKNYTKRWSRENIEREKPDGVSMRGIWRCIHLYDLVESYGYLTEKDRLEFRDALVRTVEYALGSNPDNLKLPGQKLYGWRVSNIWADVALSAGTVALAFPELPQAEKWLNFSVKEILWILENGTWDGAWHECPRYHLYQMKTTSNFFIALFNRTGINLFTHPAMKSLAKWCIDFSTPRDLVAGAAANVSKGVVMSLGLGDSTWGENMSVINICAYYLKDSDPQLSKELMWLWKRTGFKFSEELVTDLLINPSLPATNVHLKSTIAAQKGHILMRDKHDTKDEIWFLLKCGKASLCGHENGDANSFSLMAFGTPLALDADSGDYGDPNHKKWNKRSIAHNLVIFRKTGETDPEKYNSSAWEDGKIINWQSNDQIDYSVTDASIPNKVEKYIRHVVFIKPQYFVIMDEIESNRESSFLIHSPAERIEWDKHSFSLYTPWKTWLDVHAVLPERELQPNEREGQIGAWTSKIADTRSWYKFKTQKYIEIKGEASENYITVLHPRKKGIKPLKTSYDSSNKELQIEIDGRKDIIRFTKNGINIKKGSHTFEYANN</sequence>
<accession>A0A413ESS4</accession>
<dbReference type="SUPFAM" id="SSF48230">
    <property type="entry name" value="Chondroitin AC/alginate lyase"/>
    <property type="match status" value="1"/>
</dbReference>
<evidence type="ECO:0000256" key="2">
    <source>
        <dbReference type="ARBA" id="ARBA00022729"/>
    </source>
</evidence>
<proteinExistence type="predicted"/>
<comment type="subcellular location">
    <subcellularLocation>
        <location evidence="1">Periplasm</location>
    </subcellularLocation>
</comment>
<organism evidence="6 7">
    <name type="scientific">Bacteroides ovatus</name>
    <dbReference type="NCBI Taxonomy" id="28116"/>
    <lineage>
        <taxon>Bacteria</taxon>
        <taxon>Pseudomonadati</taxon>
        <taxon>Bacteroidota</taxon>
        <taxon>Bacteroidia</taxon>
        <taxon>Bacteroidales</taxon>
        <taxon>Bacteroidaceae</taxon>
        <taxon>Bacteroides</taxon>
    </lineage>
</organism>
<gene>
    <name evidence="6" type="ORF">DWV35_09395</name>
</gene>
<reference evidence="6 7" key="1">
    <citation type="submission" date="2018-08" db="EMBL/GenBank/DDBJ databases">
        <title>A genome reference for cultivated species of the human gut microbiota.</title>
        <authorList>
            <person name="Zou Y."/>
            <person name="Xue W."/>
            <person name="Luo G."/>
        </authorList>
    </citation>
    <scope>NUCLEOTIDE SEQUENCE [LARGE SCALE GENOMIC DNA]</scope>
    <source>
        <strain evidence="6 7">AF04-46</strain>
    </source>
</reference>
<dbReference type="AlphaFoldDB" id="A0A413ESS4"/>
<dbReference type="InterPro" id="IPR012480">
    <property type="entry name" value="Hepar_II_III_C"/>
</dbReference>
<dbReference type="Proteomes" id="UP000286031">
    <property type="component" value="Unassembled WGS sequence"/>
</dbReference>
<evidence type="ECO:0000256" key="1">
    <source>
        <dbReference type="ARBA" id="ARBA00004418"/>
    </source>
</evidence>
<comment type="caution">
    <text evidence="6">The sequence shown here is derived from an EMBL/GenBank/DDBJ whole genome shotgun (WGS) entry which is preliminary data.</text>
</comment>
<evidence type="ECO:0000256" key="4">
    <source>
        <dbReference type="ARBA" id="ARBA00023239"/>
    </source>
</evidence>
<name>A0A413ESS4_BACOV</name>
<evidence type="ECO:0000256" key="3">
    <source>
        <dbReference type="ARBA" id="ARBA00022764"/>
    </source>
</evidence>
<dbReference type="Pfam" id="PF07940">
    <property type="entry name" value="Hepar_II_III_C"/>
    <property type="match status" value="1"/>
</dbReference>
<keyword evidence="3" id="KW-0574">Periplasm</keyword>